<evidence type="ECO:0000313" key="1">
    <source>
        <dbReference type="EMBL" id="MCY9550027.1"/>
    </source>
</evidence>
<dbReference type="EMBL" id="JAMDLZ010000073">
    <property type="protein sequence ID" value="MCY9550027.1"/>
    <property type="molecule type" value="Genomic_DNA"/>
</dbReference>
<name>A0ABT4EWH0_9BACI</name>
<gene>
    <name evidence="1" type="ORF">M5W82_24475</name>
</gene>
<proteinExistence type="predicted"/>
<dbReference type="RefSeq" id="WP_268639904.1">
    <property type="nucleotide sequence ID" value="NZ_JAMDLZ010000073.1"/>
</dbReference>
<reference evidence="1 2" key="1">
    <citation type="submission" date="2022-05" db="EMBL/GenBank/DDBJ databases">
        <title>Genome Sequencing of Bee-Associated Microbes.</title>
        <authorList>
            <person name="Dunlap C."/>
        </authorList>
    </citation>
    <scope>NUCLEOTIDE SEQUENCE [LARGE SCALE GENOMIC DNA]</scope>
    <source>
        <strain evidence="1 2">NRRL BD-083</strain>
    </source>
</reference>
<comment type="caution">
    <text evidence="1">The sequence shown here is derived from an EMBL/GenBank/DDBJ whole genome shotgun (WGS) entry which is preliminary data.</text>
</comment>
<protein>
    <submittedName>
        <fullName evidence="1">Siphovirus ReqiPepy6 Gp37-like family protein</fullName>
    </submittedName>
</protein>
<keyword evidence="2" id="KW-1185">Reference proteome</keyword>
<sequence>MATRIISIAETYDNHGRTINARFGSRILSIIDKLKRENRVYEV</sequence>
<organism evidence="1 2">
    <name type="scientific">Lysinibacillus xylanilyticus</name>
    <dbReference type="NCBI Taxonomy" id="582475"/>
    <lineage>
        <taxon>Bacteria</taxon>
        <taxon>Bacillati</taxon>
        <taxon>Bacillota</taxon>
        <taxon>Bacilli</taxon>
        <taxon>Bacillales</taxon>
        <taxon>Bacillaceae</taxon>
        <taxon>Lysinibacillus</taxon>
    </lineage>
</organism>
<evidence type="ECO:0000313" key="2">
    <source>
        <dbReference type="Proteomes" id="UP001527052"/>
    </source>
</evidence>
<accession>A0ABT4EWH0</accession>
<dbReference type="Proteomes" id="UP001527052">
    <property type="component" value="Unassembled WGS sequence"/>
</dbReference>